<dbReference type="SUPFAM" id="SSF52540">
    <property type="entry name" value="P-loop containing nucleoside triphosphate hydrolases"/>
    <property type="match status" value="1"/>
</dbReference>
<feature type="domain" description="HTH luxR-type" evidence="2">
    <location>
        <begin position="613"/>
        <end position="677"/>
    </location>
</feature>
<evidence type="ECO:0000313" key="3">
    <source>
        <dbReference type="EMBL" id="MDR7330066.1"/>
    </source>
</evidence>
<evidence type="ECO:0000256" key="1">
    <source>
        <dbReference type="ARBA" id="ARBA00023125"/>
    </source>
</evidence>
<dbReference type="InterPro" id="IPR011990">
    <property type="entry name" value="TPR-like_helical_dom_sf"/>
</dbReference>
<dbReference type="Gene3D" id="1.10.10.10">
    <property type="entry name" value="Winged helix-like DNA-binding domain superfamily/Winged helix DNA-binding domain"/>
    <property type="match status" value="1"/>
</dbReference>
<dbReference type="CDD" id="cd06170">
    <property type="entry name" value="LuxR_C_like"/>
    <property type="match status" value="1"/>
</dbReference>
<organism evidence="3 4">
    <name type="scientific">Corynebacterium guangdongense</name>
    <dbReference type="NCBI Taxonomy" id="1783348"/>
    <lineage>
        <taxon>Bacteria</taxon>
        <taxon>Bacillati</taxon>
        <taxon>Actinomycetota</taxon>
        <taxon>Actinomycetes</taxon>
        <taxon>Mycobacteriales</taxon>
        <taxon>Corynebacteriaceae</taxon>
        <taxon>Corynebacterium</taxon>
    </lineage>
</organism>
<accession>A0ABU1ZYR9</accession>
<dbReference type="PANTHER" id="PTHR43214:SF42">
    <property type="entry name" value="TRANSCRIPTIONAL REGULATORY PROTEIN DESR"/>
    <property type="match status" value="1"/>
</dbReference>
<dbReference type="InterPro" id="IPR039420">
    <property type="entry name" value="WalR-like"/>
</dbReference>
<keyword evidence="1 3" id="KW-0238">DNA-binding</keyword>
<dbReference type="PANTHER" id="PTHR43214">
    <property type="entry name" value="TWO-COMPONENT RESPONSE REGULATOR"/>
    <property type="match status" value="1"/>
</dbReference>
<comment type="caution">
    <text evidence="3">The sequence shown here is derived from an EMBL/GenBank/DDBJ whole genome shotgun (WGS) entry which is preliminary data.</text>
</comment>
<dbReference type="SMART" id="SM00421">
    <property type="entry name" value="HTH_LUXR"/>
    <property type="match status" value="1"/>
</dbReference>
<dbReference type="PROSITE" id="PS00622">
    <property type="entry name" value="HTH_LUXR_1"/>
    <property type="match status" value="1"/>
</dbReference>
<gene>
    <name evidence="3" type="ORF">J2S39_001742</name>
</gene>
<protein>
    <submittedName>
        <fullName evidence="3">DNA-binding CsgD family transcriptional regulator</fullName>
    </submittedName>
</protein>
<evidence type="ECO:0000313" key="4">
    <source>
        <dbReference type="Proteomes" id="UP001180840"/>
    </source>
</evidence>
<dbReference type="PROSITE" id="PS50043">
    <property type="entry name" value="HTH_LUXR_2"/>
    <property type="match status" value="1"/>
</dbReference>
<dbReference type="InterPro" id="IPR036388">
    <property type="entry name" value="WH-like_DNA-bd_sf"/>
</dbReference>
<sequence length="677" mass="73232">MRHRLISRITHSITAREPGEGHLVLILADTAADPAAFLSELSHSLSSEKVHRISFLAANREQPGSLSTLLDASPDSRRSDVLLIDDLHFADEESVRVLLTAVTQGPRPRKTVVATIAHDPGISAATLIHLPPMTLAETAAYVRDHHGFSLPAATAESVHRASSGSRRGVDALIAQRPTDQWLSDTAPTGDSLRVAAEHAAAGRFDAASVYLADAPAPGEAPGVREALSTYLALYAGNRRQALDYVRETAQRESTAALLVRSAMIHLADWRLEEAATLAGRARGLAVPGAADADEALVLSEFARTALGAHQGRPFPDLDTATPVGAQRHRLFRGWTALAQDDPLRAREDLRILSTDTPVLRLWQDAWLARTLYVLGDLAGAAEAVERGLSSAEVRGVELLTPLLLWTGAQTASMRGDDALTRYYLARAVLPDDSFLLQTLPAAMGRMIVTASTTDQSLALRAGDHLSSVASSANIGQPGYWVWEDIYAQTLLRAGRIEEADEVIGVAEVAQRGAGLASVHARTAMVRAGIQLQRGDKTRGFRTFEDAIDSLRDLSMPTYLARVLFQFGQALRRYGRRSQADEIFAWAAETYQTIGAPARVRECRAERRVSGVGGHALTRTGLTPQEEQIVRLVVDGATNRTIATELTLSTKTVEYHLTSVYRKLGVQGRQELKARIGG</sequence>
<dbReference type="GO" id="GO:0003677">
    <property type="term" value="F:DNA binding"/>
    <property type="evidence" value="ECO:0007669"/>
    <property type="project" value="UniProtKB-KW"/>
</dbReference>
<dbReference type="SUPFAM" id="SSF48452">
    <property type="entry name" value="TPR-like"/>
    <property type="match status" value="1"/>
</dbReference>
<proteinExistence type="predicted"/>
<dbReference type="RefSeq" id="WP_290195425.1">
    <property type="nucleotide sequence ID" value="NZ_CP047654.1"/>
</dbReference>
<dbReference type="InterPro" id="IPR027417">
    <property type="entry name" value="P-loop_NTPase"/>
</dbReference>
<evidence type="ECO:0000259" key="2">
    <source>
        <dbReference type="PROSITE" id="PS50043"/>
    </source>
</evidence>
<dbReference type="EMBL" id="JAVDXZ010000001">
    <property type="protein sequence ID" value="MDR7330066.1"/>
    <property type="molecule type" value="Genomic_DNA"/>
</dbReference>
<reference evidence="3" key="1">
    <citation type="submission" date="2023-07" db="EMBL/GenBank/DDBJ databases">
        <title>Sequencing the genomes of 1000 actinobacteria strains.</title>
        <authorList>
            <person name="Klenk H.-P."/>
        </authorList>
    </citation>
    <scope>NUCLEOTIDE SEQUENCE</scope>
    <source>
        <strain evidence="3">DSM 107476</strain>
    </source>
</reference>
<dbReference type="Pfam" id="PF00196">
    <property type="entry name" value="GerE"/>
    <property type="match status" value="1"/>
</dbReference>
<dbReference type="PRINTS" id="PR00038">
    <property type="entry name" value="HTHLUXR"/>
</dbReference>
<dbReference type="SUPFAM" id="SSF46894">
    <property type="entry name" value="C-terminal effector domain of the bipartite response regulators"/>
    <property type="match status" value="1"/>
</dbReference>
<dbReference type="InterPro" id="IPR000792">
    <property type="entry name" value="Tscrpt_reg_LuxR_C"/>
</dbReference>
<name>A0ABU1ZYR9_9CORY</name>
<dbReference type="Proteomes" id="UP001180840">
    <property type="component" value="Unassembled WGS sequence"/>
</dbReference>
<dbReference type="InterPro" id="IPR016032">
    <property type="entry name" value="Sig_transdc_resp-reg_C-effctor"/>
</dbReference>
<keyword evidence="4" id="KW-1185">Reference proteome</keyword>